<evidence type="ECO:0000256" key="5">
    <source>
        <dbReference type="ARBA" id="ARBA00022723"/>
    </source>
</evidence>
<evidence type="ECO:0000256" key="3">
    <source>
        <dbReference type="ARBA" id="ARBA00022528"/>
    </source>
</evidence>
<organism evidence="16 17">
    <name type="scientific">Gossypium stocksii</name>
    <dbReference type="NCBI Taxonomy" id="47602"/>
    <lineage>
        <taxon>Eukaryota</taxon>
        <taxon>Viridiplantae</taxon>
        <taxon>Streptophyta</taxon>
        <taxon>Embryophyta</taxon>
        <taxon>Tracheophyta</taxon>
        <taxon>Spermatophyta</taxon>
        <taxon>Magnoliopsida</taxon>
        <taxon>eudicotyledons</taxon>
        <taxon>Gunneridae</taxon>
        <taxon>Pentapetalae</taxon>
        <taxon>rosids</taxon>
        <taxon>malvids</taxon>
        <taxon>Malvales</taxon>
        <taxon>Malvaceae</taxon>
        <taxon>Malvoideae</taxon>
        <taxon>Gossypium</taxon>
    </lineage>
</organism>
<reference evidence="16 17" key="1">
    <citation type="journal article" date="2021" name="Plant Biotechnol. J.">
        <title>Multi-omics assisted identification of the key and species-specific regulatory components of drought-tolerant mechanisms in Gossypium stocksii.</title>
        <authorList>
            <person name="Yu D."/>
            <person name="Ke L."/>
            <person name="Zhang D."/>
            <person name="Wu Y."/>
            <person name="Sun Y."/>
            <person name="Mei J."/>
            <person name="Sun J."/>
            <person name="Sun Y."/>
        </authorList>
    </citation>
    <scope>NUCLEOTIDE SEQUENCE [LARGE SCALE GENOMIC DNA]</scope>
    <source>
        <strain evidence="17">cv. E1</strain>
        <tissue evidence="16">Leaf</tissue>
    </source>
</reference>
<evidence type="ECO:0000256" key="8">
    <source>
        <dbReference type="ARBA" id="ARBA00022964"/>
    </source>
</evidence>
<evidence type="ECO:0000313" key="17">
    <source>
        <dbReference type="Proteomes" id="UP000828251"/>
    </source>
</evidence>
<keyword evidence="10 15" id="KW-0408">Iron</keyword>
<dbReference type="GO" id="GO:0046872">
    <property type="term" value="F:metal ion binding"/>
    <property type="evidence" value="ECO:0007669"/>
    <property type="project" value="UniProtKB-KW"/>
</dbReference>
<dbReference type="OrthoDB" id="1609774at2759"/>
<keyword evidence="8" id="KW-0223">Dioxygenase</keyword>
<name>A0A9D3UPP7_9ROSI</name>
<evidence type="ECO:0000256" key="7">
    <source>
        <dbReference type="ARBA" id="ARBA00022946"/>
    </source>
</evidence>
<keyword evidence="4" id="KW-0934">Plastid</keyword>
<evidence type="ECO:0000256" key="14">
    <source>
        <dbReference type="ARBA" id="ARBA00048369"/>
    </source>
</evidence>
<evidence type="ECO:0000313" key="16">
    <source>
        <dbReference type="EMBL" id="KAH1055216.1"/>
    </source>
</evidence>
<evidence type="ECO:0000256" key="10">
    <source>
        <dbReference type="ARBA" id="ARBA00023004"/>
    </source>
</evidence>
<evidence type="ECO:0000256" key="11">
    <source>
        <dbReference type="ARBA" id="ARBA00035929"/>
    </source>
</evidence>
<dbReference type="InterPro" id="IPR004294">
    <property type="entry name" value="Carotenoid_Oase"/>
</dbReference>
<evidence type="ECO:0000256" key="12">
    <source>
        <dbReference type="ARBA" id="ARBA00036784"/>
    </source>
</evidence>
<dbReference type="GO" id="GO:0009570">
    <property type="term" value="C:chloroplast stroma"/>
    <property type="evidence" value="ECO:0007669"/>
    <property type="project" value="TreeGrafter"/>
</dbReference>
<dbReference type="PANTHER" id="PTHR10543">
    <property type="entry name" value="BETA-CAROTENE DIOXYGENASE"/>
    <property type="match status" value="1"/>
</dbReference>
<evidence type="ECO:0000256" key="1">
    <source>
        <dbReference type="ARBA" id="ARBA00004229"/>
    </source>
</evidence>
<dbReference type="EMBL" id="JAIQCV010000010">
    <property type="protein sequence ID" value="KAH1055216.1"/>
    <property type="molecule type" value="Genomic_DNA"/>
</dbReference>
<feature type="binding site" evidence="15">
    <location>
        <position position="40"/>
    </location>
    <ligand>
        <name>Fe cation</name>
        <dbReference type="ChEBI" id="CHEBI:24875"/>
        <note>catalytic</note>
    </ligand>
</feature>
<feature type="binding site" evidence="15">
    <location>
        <position position="89"/>
    </location>
    <ligand>
        <name>Fe cation</name>
        <dbReference type="ChEBI" id="CHEBI:24875"/>
        <note>catalytic</note>
    </ligand>
</feature>
<evidence type="ECO:0000256" key="6">
    <source>
        <dbReference type="ARBA" id="ARBA00022865"/>
    </source>
</evidence>
<keyword evidence="6" id="KW-0937">Abscisic acid biosynthesis</keyword>
<keyword evidence="5 15" id="KW-0479">Metal-binding</keyword>
<comment type="subcellular location">
    <subcellularLocation>
        <location evidence="1">Plastid</location>
        <location evidence="1">Chloroplast</location>
    </subcellularLocation>
</comment>
<comment type="catalytic activity">
    <reaction evidence="14">
        <text>a 9-cis-epoxycarotenoid + O2 = a 12'-apo-carotenal + 2-cis,4-trans-xanthoxin</text>
        <dbReference type="Rhea" id="RHEA:23328"/>
        <dbReference type="ChEBI" id="CHEBI:15379"/>
        <dbReference type="ChEBI" id="CHEBI:32304"/>
        <dbReference type="ChEBI" id="CHEBI:51972"/>
        <dbReference type="ChEBI" id="CHEBI:51973"/>
        <dbReference type="EC" id="1.13.11.51"/>
    </reaction>
</comment>
<comment type="catalytic activity">
    <reaction evidence="11">
        <text>9-cis-violaxanthin + O2 = (3S,5R,6S)-5,6-epoxy-3-hydroxy-5,6-dihydro-12'-apo-beta-caroten-12'-al + 2-cis,4-trans-xanthoxin</text>
        <dbReference type="Rhea" id="RHEA:16541"/>
        <dbReference type="ChEBI" id="CHEBI:15379"/>
        <dbReference type="ChEBI" id="CHEBI:32304"/>
        <dbReference type="ChEBI" id="CHEBI:34597"/>
        <dbReference type="ChEBI" id="CHEBI:35305"/>
        <dbReference type="EC" id="1.13.11.51"/>
    </reaction>
</comment>
<gene>
    <name evidence="16" type="ORF">J1N35_033281</name>
</gene>
<dbReference type="PANTHER" id="PTHR10543:SF26">
    <property type="entry name" value="9-CIS-EPOXYCAROTENOID DIOXYGENASE NCED3, CHLOROPLASTIC"/>
    <property type="match status" value="1"/>
</dbReference>
<keyword evidence="9" id="KW-0560">Oxidoreductase</keyword>
<protein>
    <recommendedName>
        <fullName evidence="13">9-cis-epoxycarotenoid dioxygenase</fullName>
        <ecNumber evidence="13">1.13.11.51</ecNumber>
    </recommendedName>
</protein>
<dbReference type="Proteomes" id="UP000828251">
    <property type="component" value="Unassembled WGS sequence"/>
</dbReference>
<evidence type="ECO:0000256" key="2">
    <source>
        <dbReference type="ARBA" id="ARBA00006787"/>
    </source>
</evidence>
<dbReference type="AlphaFoldDB" id="A0A9D3UPP7"/>
<accession>A0A9D3UPP7</accession>
<evidence type="ECO:0000256" key="15">
    <source>
        <dbReference type="PIRSR" id="PIRSR604294-1"/>
    </source>
</evidence>
<evidence type="ECO:0000256" key="9">
    <source>
        <dbReference type="ARBA" id="ARBA00023002"/>
    </source>
</evidence>
<dbReference type="GO" id="GO:0016121">
    <property type="term" value="P:carotene catabolic process"/>
    <property type="evidence" value="ECO:0007669"/>
    <property type="project" value="TreeGrafter"/>
</dbReference>
<dbReference type="GO" id="GO:0045549">
    <property type="term" value="F:9-cis-epoxycarotenoid dioxygenase activity"/>
    <property type="evidence" value="ECO:0007669"/>
    <property type="project" value="UniProtKB-EC"/>
</dbReference>
<comment type="similarity">
    <text evidence="2">Belongs to the carotenoid oxygenase family.</text>
</comment>
<dbReference type="GO" id="GO:0009688">
    <property type="term" value="P:abscisic acid biosynthetic process"/>
    <property type="evidence" value="ECO:0007669"/>
    <property type="project" value="UniProtKB-KW"/>
</dbReference>
<keyword evidence="3" id="KW-0150">Chloroplast</keyword>
<comment type="cofactor">
    <cofactor evidence="15">
        <name>Fe(2+)</name>
        <dbReference type="ChEBI" id="CHEBI:29033"/>
    </cofactor>
    <text evidence="15">Binds 1 Fe(2+) ion per subunit.</text>
</comment>
<keyword evidence="17" id="KW-1185">Reference proteome</keyword>
<dbReference type="EC" id="1.13.11.51" evidence="13"/>
<proteinExistence type="inferred from homology"/>
<comment type="caution">
    <text evidence="16">The sequence shown here is derived from an EMBL/GenBank/DDBJ whole genome shotgun (WGS) entry which is preliminary data.</text>
</comment>
<keyword evidence="7" id="KW-0809">Transit peptide</keyword>
<sequence>MSNGFQLELNQFPLNLTIDNLETIDRYNFDGQLNSTMIAHPKVDPQSSEFFVLSYDVIQKPYLKYFCVSPAGKKSPDVEIPVEGPTMMHDFAITENFVDV</sequence>
<evidence type="ECO:0000256" key="13">
    <source>
        <dbReference type="ARBA" id="ARBA00039007"/>
    </source>
</evidence>
<comment type="catalytic activity">
    <reaction evidence="12">
        <text>9'-cis-neoxanthin + O2 = (3S,5R,6R)-3,5-dihydroxy-6,7-didehydro-5,6-dihydro-12'-apo-beta-caroten-12'-al + 2-cis,4-trans-xanthoxin</text>
        <dbReference type="Rhea" id="RHEA:19677"/>
        <dbReference type="ChEBI" id="CHEBI:15379"/>
        <dbReference type="ChEBI" id="CHEBI:32304"/>
        <dbReference type="ChEBI" id="CHEBI:34596"/>
        <dbReference type="ChEBI" id="CHEBI:35306"/>
        <dbReference type="EC" id="1.13.11.51"/>
    </reaction>
</comment>
<dbReference type="Pfam" id="PF03055">
    <property type="entry name" value="RPE65"/>
    <property type="match status" value="1"/>
</dbReference>
<evidence type="ECO:0000256" key="4">
    <source>
        <dbReference type="ARBA" id="ARBA00022640"/>
    </source>
</evidence>